<sequence length="340" mass="37392">MMNVGKCKQNVTNIDVTFQQRLATAELQAHRPSDLVAVRYNTLAICGCRVLRGGERRIATTHARRPGVDCFGHMSKPFVLRTDHKPLKSIFGPDKGIPEVSADRLQRYAIFLSVYNYKIEYVLSTEKIAVCSSRAATPGGAAADEVDLERAAYVSFVLAGATAAARARLWCSGVDAALERPAAARLVRAQFRPAPLRPLAPWTHPPNLKFYSIHLDFLVYIPERNCYVERQDFGEGRGDERQLKNATASASAAVETTNSPEGEQMTAGEEAELLSPVADEQEQWSSPHSGVTSSVDSEDVQEESSSDISSAVITPPPRYGTTLSSRPRYAKRRVNIKLKE</sequence>
<accession>A0A4C1YJF1</accession>
<feature type="compositionally biased region" description="Low complexity" evidence="1">
    <location>
        <begin position="246"/>
        <end position="259"/>
    </location>
</feature>
<proteinExistence type="predicted"/>
<evidence type="ECO:0000256" key="1">
    <source>
        <dbReference type="SAM" id="MobiDB-lite"/>
    </source>
</evidence>
<protein>
    <recommendedName>
        <fullName evidence="4">Reverse transcriptase RNase H-like domain-containing protein</fullName>
    </recommendedName>
</protein>
<feature type="compositionally biased region" description="Acidic residues" evidence="1">
    <location>
        <begin position="296"/>
        <end position="305"/>
    </location>
</feature>
<evidence type="ECO:0000313" key="2">
    <source>
        <dbReference type="EMBL" id="GBP75104.1"/>
    </source>
</evidence>
<dbReference type="AlphaFoldDB" id="A0A4C1YJF1"/>
<dbReference type="Proteomes" id="UP000299102">
    <property type="component" value="Unassembled WGS sequence"/>
</dbReference>
<name>A0A4C1YJF1_EUMVA</name>
<comment type="caution">
    <text evidence="2">The sequence shown here is derived from an EMBL/GenBank/DDBJ whole genome shotgun (WGS) entry which is preliminary data.</text>
</comment>
<evidence type="ECO:0000313" key="3">
    <source>
        <dbReference type="Proteomes" id="UP000299102"/>
    </source>
</evidence>
<dbReference type="EMBL" id="BGZK01001236">
    <property type="protein sequence ID" value="GBP75104.1"/>
    <property type="molecule type" value="Genomic_DNA"/>
</dbReference>
<feature type="compositionally biased region" description="Basic residues" evidence="1">
    <location>
        <begin position="328"/>
        <end position="340"/>
    </location>
</feature>
<dbReference type="OrthoDB" id="5985335at2759"/>
<feature type="region of interest" description="Disordered" evidence="1">
    <location>
        <begin position="235"/>
        <end position="340"/>
    </location>
</feature>
<organism evidence="2 3">
    <name type="scientific">Eumeta variegata</name>
    <name type="common">Bagworm moth</name>
    <name type="synonym">Eumeta japonica</name>
    <dbReference type="NCBI Taxonomy" id="151549"/>
    <lineage>
        <taxon>Eukaryota</taxon>
        <taxon>Metazoa</taxon>
        <taxon>Ecdysozoa</taxon>
        <taxon>Arthropoda</taxon>
        <taxon>Hexapoda</taxon>
        <taxon>Insecta</taxon>
        <taxon>Pterygota</taxon>
        <taxon>Neoptera</taxon>
        <taxon>Endopterygota</taxon>
        <taxon>Lepidoptera</taxon>
        <taxon>Glossata</taxon>
        <taxon>Ditrysia</taxon>
        <taxon>Tineoidea</taxon>
        <taxon>Psychidae</taxon>
        <taxon>Oiketicinae</taxon>
        <taxon>Eumeta</taxon>
    </lineage>
</organism>
<keyword evidence="3" id="KW-1185">Reference proteome</keyword>
<evidence type="ECO:0008006" key="4">
    <source>
        <dbReference type="Google" id="ProtNLM"/>
    </source>
</evidence>
<gene>
    <name evidence="2" type="ORF">EVAR_89806_1</name>
</gene>
<reference evidence="2 3" key="1">
    <citation type="journal article" date="2019" name="Commun. Biol.">
        <title>The bagworm genome reveals a unique fibroin gene that provides high tensile strength.</title>
        <authorList>
            <person name="Kono N."/>
            <person name="Nakamura H."/>
            <person name="Ohtoshi R."/>
            <person name="Tomita M."/>
            <person name="Numata K."/>
            <person name="Arakawa K."/>
        </authorList>
    </citation>
    <scope>NUCLEOTIDE SEQUENCE [LARGE SCALE GENOMIC DNA]</scope>
</reference>